<dbReference type="AlphaFoldDB" id="A0A918AY52"/>
<feature type="transmembrane region" description="Helical" evidence="1">
    <location>
        <begin position="76"/>
        <end position="93"/>
    </location>
</feature>
<keyword evidence="1" id="KW-0472">Membrane</keyword>
<accession>A0A918AY52</accession>
<evidence type="ECO:0000313" key="3">
    <source>
        <dbReference type="Proteomes" id="UP000654123"/>
    </source>
</evidence>
<dbReference type="InterPro" id="IPR058061">
    <property type="entry name" value="SCO4848-like"/>
</dbReference>
<reference evidence="2" key="2">
    <citation type="submission" date="2020-09" db="EMBL/GenBank/DDBJ databases">
        <authorList>
            <person name="Sun Q."/>
            <person name="Ohkuma M."/>
        </authorList>
    </citation>
    <scope>NUCLEOTIDE SEQUENCE</scope>
    <source>
        <strain evidence="2">JCM 4335</strain>
    </source>
</reference>
<protein>
    <submittedName>
        <fullName evidence="2">Uncharacterized protein</fullName>
    </submittedName>
</protein>
<comment type="caution">
    <text evidence="2">The sequence shown here is derived from an EMBL/GenBank/DDBJ whole genome shotgun (WGS) entry which is preliminary data.</text>
</comment>
<gene>
    <name evidence="2" type="ORF">GCM10010249_05400</name>
</gene>
<dbReference type="EMBL" id="BMSV01000001">
    <property type="protein sequence ID" value="GGP90315.1"/>
    <property type="molecule type" value="Genomic_DNA"/>
</dbReference>
<reference evidence="2" key="1">
    <citation type="journal article" date="2014" name="Int. J. Syst. Evol. Microbiol.">
        <title>Complete genome sequence of Corynebacterium casei LMG S-19264T (=DSM 44701T), isolated from a smear-ripened cheese.</title>
        <authorList>
            <consortium name="US DOE Joint Genome Institute (JGI-PGF)"/>
            <person name="Walter F."/>
            <person name="Albersmeier A."/>
            <person name="Kalinowski J."/>
            <person name="Ruckert C."/>
        </authorList>
    </citation>
    <scope>NUCLEOTIDE SEQUENCE</scope>
    <source>
        <strain evidence="2">JCM 4335</strain>
    </source>
</reference>
<dbReference type="Proteomes" id="UP000654123">
    <property type="component" value="Unassembled WGS sequence"/>
</dbReference>
<name>A0A918AY52_9ACTN</name>
<keyword evidence="1" id="KW-1133">Transmembrane helix</keyword>
<organism evidence="2 3">
    <name type="scientific">Streptomyces roseolilacinus</name>
    <dbReference type="NCBI Taxonomy" id="66904"/>
    <lineage>
        <taxon>Bacteria</taxon>
        <taxon>Bacillati</taxon>
        <taxon>Actinomycetota</taxon>
        <taxon>Actinomycetes</taxon>
        <taxon>Kitasatosporales</taxon>
        <taxon>Streptomycetaceae</taxon>
        <taxon>Streptomyces</taxon>
    </lineage>
</organism>
<sequence length="150" mass="15357">MAAGGRGCGDGAGVGFGDGAASAGPAATRGSSTAVATAAAAFLKAGTFENVQPPGAGADTGAPDTGPMRLSRSASWFLLAFGVWSWFIWITFVKNLWNDASGLAFDDAGDPTGYFWVHLLLAVTSFLLGTAIGVMGLRGVRALKRERDEK</sequence>
<evidence type="ECO:0000256" key="1">
    <source>
        <dbReference type="SAM" id="Phobius"/>
    </source>
</evidence>
<evidence type="ECO:0000313" key="2">
    <source>
        <dbReference type="EMBL" id="GGP90315.1"/>
    </source>
</evidence>
<proteinExistence type="predicted"/>
<keyword evidence="3" id="KW-1185">Reference proteome</keyword>
<keyword evidence="1" id="KW-0812">Transmembrane</keyword>
<feature type="transmembrane region" description="Helical" evidence="1">
    <location>
        <begin position="113"/>
        <end position="137"/>
    </location>
</feature>
<dbReference type="NCBIfam" id="NF046117">
    <property type="entry name" value="SCO4848_fam"/>
    <property type="match status" value="1"/>
</dbReference>
<dbReference type="Pfam" id="PF26606">
    <property type="entry name" value="SCO4848"/>
    <property type="match status" value="1"/>
</dbReference>